<reference evidence="1 2" key="1">
    <citation type="journal article" date="2019" name="Nat. Ecol. Evol.">
        <title>Megaphylogeny resolves global patterns of mushroom evolution.</title>
        <authorList>
            <person name="Varga T."/>
            <person name="Krizsan K."/>
            <person name="Foldi C."/>
            <person name="Dima B."/>
            <person name="Sanchez-Garcia M."/>
            <person name="Sanchez-Ramirez S."/>
            <person name="Szollosi G.J."/>
            <person name="Szarkandi J.G."/>
            <person name="Papp V."/>
            <person name="Albert L."/>
            <person name="Andreopoulos W."/>
            <person name="Angelini C."/>
            <person name="Antonin V."/>
            <person name="Barry K.W."/>
            <person name="Bougher N.L."/>
            <person name="Buchanan P."/>
            <person name="Buyck B."/>
            <person name="Bense V."/>
            <person name="Catcheside P."/>
            <person name="Chovatia M."/>
            <person name="Cooper J."/>
            <person name="Damon W."/>
            <person name="Desjardin D."/>
            <person name="Finy P."/>
            <person name="Geml J."/>
            <person name="Haridas S."/>
            <person name="Hughes K."/>
            <person name="Justo A."/>
            <person name="Karasinski D."/>
            <person name="Kautmanova I."/>
            <person name="Kiss B."/>
            <person name="Kocsube S."/>
            <person name="Kotiranta H."/>
            <person name="LaButti K.M."/>
            <person name="Lechner B.E."/>
            <person name="Liimatainen K."/>
            <person name="Lipzen A."/>
            <person name="Lukacs Z."/>
            <person name="Mihaltcheva S."/>
            <person name="Morgado L.N."/>
            <person name="Niskanen T."/>
            <person name="Noordeloos M.E."/>
            <person name="Ohm R.A."/>
            <person name="Ortiz-Santana B."/>
            <person name="Ovrebo C."/>
            <person name="Racz N."/>
            <person name="Riley R."/>
            <person name="Savchenko A."/>
            <person name="Shiryaev A."/>
            <person name="Soop K."/>
            <person name="Spirin V."/>
            <person name="Szebenyi C."/>
            <person name="Tomsovsky M."/>
            <person name="Tulloss R.E."/>
            <person name="Uehling J."/>
            <person name="Grigoriev I.V."/>
            <person name="Vagvolgyi C."/>
            <person name="Papp T."/>
            <person name="Martin F.M."/>
            <person name="Miettinen O."/>
            <person name="Hibbett D.S."/>
            <person name="Nagy L.G."/>
        </authorList>
    </citation>
    <scope>NUCLEOTIDE SEQUENCE [LARGE SCALE GENOMIC DNA]</scope>
    <source>
        <strain evidence="1 2">OMC1185</strain>
    </source>
</reference>
<accession>A0A5C3MRZ8</accession>
<dbReference type="OrthoDB" id="2686745at2759"/>
<dbReference type="Proteomes" id="UP000305948">
    <property type="component" value="Unassembled WGS sequence"/>
</dbReference>
<gene>
    <name evidence="1" type="ORF">OE88DRAFT_1648532</name>
</gene>
<sequence length="195" mass="21857">MAIFSTPVEPLCKPDSAPRRLPLPLPIAQTNLYFPPAGRQLHRSAGRTLGLNRINVLAEQHLDLTTSFAKQSANRVKTVYKHATREFPDLGKYKDCWPIKDYLIQHLQYTSRKSRVEAAVEAAAEAVMTRKRRATGKTKKVPITSHHVKHVLIIICVVCGRPAGDPDYNDNCSKLQSLSVDTLSRLPCASRSEFR</sequence>
<evidence type="ECO:0000313" key="2">
    <source>
        <dbReference type="Proteomes" id="UP000305948"/>
    </source>
</evidence>
<keyword evidence="2" id="KW-1185">Reference proteome</keyword>
<protein>
    <submittedName>
        <fullName evidence="1">Uncharacterized protein</fullName>
    </submittedName>
</protein>
<evidence type="ECO:0000313" key="1">
    <source>
        <dbReference type="EMBL" id="TFK46528.1"/>
    </source>
</evidence>
<name>A0A5C3MRZ8_9AGAM</name>
<dbReference type="AlphaFoldDB" id="A0A5C3MRZ8"/>
<proteinExistence type="predicted"/>
<dbReference type="EMBL" id="ML213529">
    <property type="protein sequence ID" value="TFK46528.1"/>
    <property type="molecule type" value="Genomic_DNA"/>
</dbReference>
<organism evidence="1 2">
    <name type="scientific">Heliocybe sulcata</name>
    <dbReference type="NCBI Taxonomy" id="5364"/>
    <lineage>
        <taxon>Eukaryota</taxon>
        <taxon>Fungi</taxon>
        <taxon>Dikarya</taxon>
        <taxon>Basidiomycota</taxon>
        <taxon>Agaricomycotina</taxon>
        <taxon>Agaricomycetes</taxon>
        <taxon>Gloeophyllales</taxon>
        <taxon>Gloeophyllaceae</taxon>
        <taxon>Heliocybe</taxon>
    </lineage>
</organism>